<gene>
    <name evidence="1" type="ORF">F6I03_00255</name>
</gene>
<dbReference type="RefSeq" id="WP_070430396.1">
    <property type="nucleotide sequence ID" value="NZ_VYWO01000001.1"/>
</dbReference>
<proteinExistence type="predicted"/>
<dbReference type="OrthoDB" id="2166222at2"/>
<name>A0A5N1GMY4_9LACT</name>
<dbReference type="Proteomes" id="UP000327148">
    <property type="component" value="Unassembled WGS sequence"/>
</dbReference>
<dbReference type="AlphaFoldDB" id="A0A5N1GMY4"/>
<reference evidence="1 2" key="1">
    <citation type="submission" date="2019-09" db="EMBL/GenBank/DDBJ databases">
        <title>Draft genome sequence assemblies of isolates from the urinary tract.</title>
        <authorList>
            <person name="Mores C.R."/>
            <person name="Putonti C."/>
            <person name="Wolfe A.J."/>
        </authorList>
    </citation>
    <scope>NUCLEOTIDE SEQUENCE [LARGE SCALE GENOMIC DNA]</scope>
    <source>
        <strain evidence="1 2">UMB623</strain>
    </source>
</reference>
<dbReference type="InterPro" id="IPR014965">
    <property type="entry name" value="Amino_acid_metab_prot_put"/>
</dbReference>
<accession>A0A5N1GMY4</accession>
<organism evidence="1 2">
    <name type="scientific">Aerococcus sanguinicola</name>
    <dbReference type="NCBI Taxonomy" id="119206"/>
    <lineage>
        <taxon>Bacteria</taxon>
        <taxon>Bacillati</taxon>
        <taxon>Bacillota</taxon>
        <taxon>Bacilli</taxon>
        <taxon>Lactobacillales</taxon>
        <taxon>Aerococcaceae</taxon>
        <taxon>Aerococcus</taxon>
    </lineage>
</organism>
<dbReference type="STRING" id="119206.AWM72_00780"/>
<dbReference type="SUPFAM" id="SSF160800">
    <property type="entry name" value="Lp2179-like"/>
    <property type="match status" value="1"/>
</dbReference>
<dbReference type="Pfam" id="PF08866">
    <property type="entry name" value="DUF1831"/>
    <property type="match status" value="1"/>
</dbReference>
<comment type="caution">
    <text evidence="1">The sequence shown here is derived from an EMBL/GenBank/DDBJ whole genome shotgun (WGS) entry which is preliminary data.</text>
</comment>
<evidence type="ECO:0000313" key="2">
    <source>
        <dbReference type="Proteomes" id="UP000327148"/>
    </source>
</evidence>
<dbReference type="Gene3D" id="3.30.1820.10">
    <property type="entry name" value="Lp2179-like"/>
    <property type="match status" value="1"/>
</dbReference>
<dbReference type="InterPro" id="IPR035942">
    <property type="entry name" value="Lp2179-like_sf"/>
</dbReference>
<protein>
    <submittedName>
        <fullName evidence="1">Cysteine desulfurase</fullName>
    </submittedName>
</protein>
<sequence>MAYPKTAKLPGGSQVYQLHPDCKKYSLRDYNFVESKSGNFQYDQEVKADFASSRAVRLKITVDKDLSGLKMNVTNQKGLKTVNVFKSEGMADFIEPLAFILEDMEQYKIIEKLADED</sequence>
<dbReference type="EMBL" id="VYWO01000001">
    <property type="protein sequence ID" value="KAA9301676.1"/>
    <property type="molecule type" value="Genomic_DNA"/>
</dbReference>
<evidence type="ECO:0000313" key="1">
    <source>
        <dbReference type="EMBL" id="KAA9301676.1"/>
    </source>
</evidence>